<evidence type="ECO:0000313" key="2">
    <source>
        <dbReference type="EMBL" id="MCX5569075.1"/>
    </source>
</evidence>
<evidence type="ECO:0000259" key="1">
    <source>
        <dbReference type="PROSITE" id="PS51819"/>
    </source>
</evidence>
<keyword evidence="3" id="KW-1185">Reference proteome</keyword>
<protein>
    <submittedName>
        <fullName evidence="2">VOC family protein</fullName>
    </submittedName>
</protein>
<dbReference type="SUPFAM" id="SSF54593">
    <property type="entry name" value="Glyoxalase/Bleomycin resistance protein/Dihydroxybiphenyl dioxygenase"/>
    <property type="match status" value="1"/>
</dbReference>
<name>A0A9X3ILQ2_9HYPH</name>
<feature type="domain" description="VOC" evidence="1">
    <location>
        <begin position="8"/>
        <end position="147"/>
    </location>
</feature>
<dbReference type="Gene3D" id="3.10.180.10">
    <property type="entry name" value="2,3-Dihydroxybiphenyl 1,2-Dioxygenase, domain 1"/>
    <property type="match status" value="1"/>
</dbReference>
<comment type="caution">
    <text evidence="2">The sequence shown here is derived from an EMBL/GenBank/DDBJ whole genome shotgun (WGS) entry which is preliminary data.</text>
</comment>
<dbReference type="InterPro" id="IPR029068">
    <property type="entry name" value="Glyas_Bleomycin-R_OHBP_Dase"/>
</dbReference>
<accession>A0A9X3ILQ2</accession>
<dbReference type="RefSeq" id="WP_266338027.1">
    <property type="nucleotide sequence ID" value="NZ_JAPKNK010000002.1"/>
</dbReference>
<dbReference type="EMBL" id="JAPKNK010000002">
    <property type="protein sequence ID" value="MCX5569075.1"/>
    <property type="molecule type" value="Genomic_DNA"/>
</dbReference>
<dbReference type="InterPro" id="IPR037523">
    <property type="entry name" value="VOC_core"/>
</dbReference>
<dbReference type="Pfam" id="PF13669">
    <property type="entry name" value="Glyoxalase_4"/>
    <property type="match status" value="1"/>
</dbReference>
<organism evidence="2 3">
    <name type="scientific">Kaistia nematophila</name>
    <dbReference type="NCBI Taxonomy" id="2994654"/>
    <lineage>
        <taxon>Bacteria</taxon>
        <taxon>Pseudomonadati</taxon>
        <taxon>Pseudomonadota</taxon>
        <taxon>Alphaproteobacteria</taxon>
        <taxon>Hyphomicrobiales</taxon>
        <taxon>Kaistiaceae</taxon>
        <taxon>Kaistia</taxon>
    </lineage>
</organism>
<dbReference type="AlphaFoldDB" id="A0A9X3ILQ2"/>
<gene>
    <name evidence="2" type="ORF">OSH07_07700</name>
</gene>
<sequence>MRSFKEGGTMQVAYVVRDLEAAMKRHWDTFGIGPWDIYQFEPGKVQNYIYRGKPATHTCLIAVTWSGDTQLELMQPLTGYSIYDEHLEKHGEGLHHIKLFYADCAKAVENFTRQGYPVIQSGRIDEDEHYYLDTEKDFGYVIELGNAGRIRAAERVYPPTA</sequence>
<dbReference type="Proteomes" id="UP001144805">
    <property type="component" value="Unassembled WGS sequence"/>
</dbReference>
<evidence type="ECO:0000313" key="3">
    <source>
        <dbReference type="Proteomes" id="UP001144805"/>
    </source>
</evidence>
<dbReference type="PROSITE" id="PS51819">
    <property type="entry name" value="VOC"/>
    <property type="match status" value="1"/>
</dbReference>
<reference evidence="2" key="1">
    <citation type="submission" date="2022-11" db="EMBL/GenBank/DDBJ databases">
        <title>Biodiversity and phylogenetic relationships of bacteria.</title>
        <authorList>
            <person name="Machado R.A.R."/>
            <person name="Bhat A."/>
            <person name="Loulou A."/>
            <person name="Kallel S."/>
        </authorList>
    </citation>
    <scope>NUCLEOTIDE SEQUENCE</scope>
    <source>
        <strain evidence="2">K-TC2</strain>
    </source>
</reference>
<proteinExistence type="predicted"/>